<accession>A0A173R4Z4</accession>
<dbReference type="RefSeq" id="WP_055213244.1">
    <property type="nucleotide sequence ID" value="NZ_CYXO01000001.1"/>
</dbReference>
<evidence type="ECO:0000313" key="4">
    <source>
        <dbReference type="Proteomes" id="UP000472916"/>
    </source>
</evidence>
<dbReference type="Proteomes" id="UP000095597">
    <property type="component" value="Unassembled WGS sequence"/>
</dbReference>
<name>A0A173R4Z4_9FIRM</name>
<gene>
    <name evidence="1" type="ORF">ERS852573_00255</name>
    <name evidence="2" type="ORF">GT528_06815</name>
</gene>
<protein>
    <submittedName>
        <fullName evidence="2">Molecular chaperone Hsp90</fullName>
    </submittedName>
</protein>
<proteinExistence type="predicted"/>
<sequence length="118" mass="12553">MTEDTRKFVEEKTKEILNAGSCCPELKEMAQKWLAAEGTTDEKAVTEAYLQELSEDVLPIDALISFASSEKGAEVFGAEQAKSMAEAGKASKANGGKYCICPACSAGGAILDKKNEIL</sequence>
<dbReference type="EMBL" id="CYXO01000001">
    <property type="protein sequence ID" value="CUM72912.1"/>
    <property type="molecule type" value="Genomic_DNA"/>
</dbReference>
<dbReference type="EMBL" id="WWSC01000006">
    <property type="protein sequence ID" value="MZK41429.1"/>
    <property type="molecule type" value="Genomic_DNA"/>
</dbReference>
<evidence type="ECO:0000313" key="1">
    <source>
        <dbReference type="EMBL" id="CUM72912.1"/>
    </source>
</evidence>
<dbReference type="OrthoDB" id="1654682at2"/>
<reference evidence="1 3" key="1">
    <citation type="submission" date="2015-09" db="EMBL/GenBank/DDBJ databases">
        <authorList>
            <consortium name="Pathogen Informatics"/>
        </authorList>
    </citation>
    <scope>NUCLEOTIDE SEQUENCE [LARGE SCALE GENOMIC DNA]</scope>
    <source>
        <strain evidence="1 3">2789STDY5834961</strain>
    </source>
</reference>
<reference evidence="2 4" key="2">
    <citation type="journal article" date="2019" name="Nat. Med.">
        <title>A library of human gut bacterial isolates paired with longitudinal multiomics data enables mechanistic microbiome research.</title>
        <authorList>
            <person name="Poyet M."/>
            <person name="Groussin M."/>
            <person name="Gibbons S.M."/>
            <person name="Avila-Pacheco J."/>
            <person name="Jiang X."/>
            <person name="Kearney S.M."/>
            <person name="Perrotta A.R."/>
            <person name="Berdy B."/>
            <person name="Zhao S."/>
            <person name="Lieberman T.D."/>
            <person name="Swanson P.K."/>
            <person name="Smith M."/>
            <person name="Roesemann S."/>
            <person name="Alexander J.E."/>
            <person name="Rich S.A."/>
            <person name="Livny J."/>
            <person name="Vlamakis H."/>
            <person name="Clish C."/>
            <person name="Bullock K."/>
            <person name="Deik A."/>
            <person name="Scott J."/>
            <person name="Pierce K.A."/>
            <person name="Xavier R.J."/>
            <person name="Alm E.J."/>
        </authorList>
    </citation>
    <scope>NUCLEOTIDE SEQUENCE [LARGE SCALE GENOMIC DNA]</scope>
    <source>
        <strain evidence="2 4">BIOML-A6</strain>
    </source>
</reference>
<evidence type="ECO:0000313" key="2">
    <source>
        <dbReference type="EMBL" id="MZK41429.1"/>
    </source>
</evidence>
<dbReference type="Proteomes" id="UP000472916">
    <property type="component" value="Unassembled WGS sequence"/>
</dbReference>
<organism evidence="1 3">
    <name type="scientific">Dorea longicatena</name>
    <dbReference type="NCBI Taxonomy" id="88431"/>
    <lineage>
        <taxon>Bacteria</taxon>
        <taxon>Bacillati</taxon>
        <taxon>Bacillota</taxon>
        <taxon>Clostridia</taxon>
        <taxon>Lachnospirales</taxon>
        <taxon>Lachnospiraceae</taxon>
        <taxon>Dorea</taxon>
    </lineage>
</organism>
<evidence type="ECO:0000313" key="3">
    <source>
        <dbReference type="Proteomes" id="UP000095597"/>
    </source>
</evidence>
<dbReference type="AlphaFoldDB" id="A0A173R4Z4"/>